<accession>A0A5N5DCS3</accession>
<dbReference type="FunFam" id="3.30.465.10:FF:000031">
    <property type="entry name" value="FAD binding domain protein"/>
    <property type="match status" value="1"/>
</dbReference>
<keyword evidence="8" id="KW-1185">Reference proteome</keyword>
<evidence type="ECO:0000256" key="3">
    <source>
        <dbReference type="ARBA" id="ARBA00022692"/>
    </source>
</evidence>
<feature type="domain" description="FAD-binding PCMH-type" evidence="6">
    <location>
        <begin position="1"/>
        <end position="168"/>
    </location>
</feature>
<comment type="subcellular location">
    <subcellularLocation>
        <location evidence="1">Membrane</location>
        <topology evidence="1">Single-pass membrane protein</topology>
    </subcellularLocation>
</comment>
<dbReference type="GO" id="GO:0008202">
    <property type="term" value="P:steroid metabolic process"/>
    <property type="evidence" value="ECO:0007669"/>
    <property type="project" value="TreeGrafter"/>
</dbReference>
<dbReference type="GO" id="GO:0000246">
    <property type="term" value="F:Delta24(24-1) sterol reductase activity"/>
    <property type="evidence" value="ECO:0007669"/>
    <property type="project" value="TreeGrafter"/>
</dbReference>
<dbReference type="SUPFAM" id="SSF56176">
    <property type="entry name" value="FAD-binding/transporter-associated domain-like"/>
    <property type="match status" value="1"/>
</dbReference>
<evidence type="ECO:0000256" key="1">
    <source>
        <dbReference type="ARBA" id="ARBA00004167"/>
    </source>
</evidence>
<gene>
    <name evidence="7" type="primary">DHCR24_0</name>
    <name evidence="7" type="ORF">DBV05_g5809</name>
</gene>
<dbReference type="Gene3D" id="3.30.465.10">
    <property type="match status" value="1"/>
</dbReference>
<dbReference type="PANTHER" id="PTHR10801">
    <property type="entry name" value="24-DEHYDROCHOLESTEROL REDUCTASE"/>
    <property type="match status" value="1"/>
</dbReference>
<evidence type="ECO:0000256" key="2">
    <source>
        <dbReference type="ARBA" id="ARBA00012405"/>
    </source>
</evidence>
<dbReference type="InterPro" id="IPR016166">
    <property type="entry name" value="FAD-bd_PCMH"/>
</dbReference>
<keyword evidence="5" id="KW-0472">Membrane</keyword>
<comment type="caution">
    <text evidence="7">The sequence shown here is derived from an EMBL/GenBank/DDBJ whole genome shotgun (WGS) entry which is preliminary data.</text>
</comment>
<evidence type="ECO:0000259" key="6">
    <source>
        <dbReference type="PROSITE" id="PS51387"/>
    </source>
</evidence>
<dbReference type="AlphaFoldDB" id="A0A5N5DCS3"/>
<dbReference type="GO" id="GO:0071949">
    <property type="term" value="F:FAD binding"/>
    <property type="evidence" value="ECO:0007669"/>
    <property type="project" value="InterPro"/>
</dbReference>
<evidence type="ECO:0000256" key="4">
    <source>
        <dbReference type="ARBA" id="ARBA00022989"/>
    </source>
</evidence>
<dbReference type="GO" id="GO:0050614">
    <property type="term" value="F:Delta24-sterol reductase activity"/>
    <property type="evidence" value="ECO:0007669"/>
    <property type="project" value="UniProtKB-EC"/>
</dbReference>
<dbReference type="InterPro" id="IPR040165">
    <property type="entry name" value="Diminuto-like"/>
</dbReference>
<dbReference type="InterPro" id="IPR036318">
    <property type="entry name" value="FAD-bd_PCMH-like_sf"/>
</dbReference>
<sequence>MEEHEKQVAAISAKVRGFREQGVKFRISHGSTNSTRPSATRRDHNVIDLSALSRVLKVDKESRTAWVEPNVPMDRLVEETMKHGLVPPVVMEFPGITVGGGYAGTSGESSSFKHGFFNRTINWVEMILASGEVVRCSRTERADLFHGAAGAAGSLGTTTLVELRLKEAKKFVETTYHPVSSIAEAVAKCKTLIEDPTLEYVDGILFSKTHGAIISGRLTDSPADGVPIQCFSDAKDPWFYLHVKERTRAKSESVTEAIPLAEYLFRYDRGGFWVGESAFDYFYFPFNDFTRWFLDDFLHTRMLYTALHASGQSKQFVVQDIALPFSSAEQFIDYTSDDLGIWPLWLCPLKQSPAPTLHPHNFNMVEAGDGTTLQPLLNVGVWGKGPTNHDAFVALNRKLEDKVHELGGMKWLYAHTYYAEDDFWKDFDRGWYEGLREKYGATSSLPSLYEKVRVDVDAEKSMIASSWPMYVRETWPVSGIWALAKAIQSGTYLQARNSTWKWPR</sequence>
<dbReference type="EMBL" id="VCHE01000032">
    <property type="protein sequence ID" value="KAB2575549.1"/>
    <property type="molecule type" value="Genomic_DNA"/>
</dbReference>
<evidence type="ECO:0000313" key="7">
    <source>
        <dbReference type="EMBL" id="KAB2575549.1"/>
    </source>
</evidence>
<reference evidence="7 8" key="1">
    <citation type="journal article" date="2019" name="Sci. Rep.">
        <title>A multi-omics analysis of the grapevine pathogen Lasiodiplodia theobromae reveals that temperature affects the expression of virulence- and pathogenicity-related genes.</title>
        <authorList>
            <person name="Felix C."/>
            <person name="Meneses R."/>
            <person name="Goncalves M.F.M."/>
            <person name="Tilleman L."/>
            <person name="Duarte A.S."/>
            <person name="Jorrin-Novo J.V."/>
            <person name="Van de Peer Y."/>
            <person name="Deforce D."/>
            <person name="Van Nieuwerburgh F."/>
            <person name="Esteves A.C."/>
            <person name="Alves A."/>
        </authorList>
    </citation>
    <scope>NUCLEOTIDE SEQUENCE [LARGE SCALE GENOMIC DNA]</scope>
    <source>
        <strain evidence="7 8">LA-SOL3</strain>
    </source>
</reference>
<dbReference type="InterPro" id="IPR016169">
    <property type="entry name" value="FAD-bd_PCMH_sub2"/>
</dbReference>
<dbReference type="PANTHER" id="PTHR10801:SF10">
    <property type="entry name" value="FAD BINDING DOMAIN PROTEIN (AFU_ORTHOLOGUE AFUA_6G14300)"/>
    <property type="match status" value="1"/>
</dbReference>
<dbReference type="Pfam" id="PF01565">
    <property type="entry name" value="FAD_binding_4"/>
    <property type="match status" value="1"/>
</dbReference>
<dbReference type="OrthoDB" id="415825at2759"/>
<protein>
    <recommendedName>
        <fullName evidence="2">Delta(24)-sterol reductase</fullName>
        <ecNumber evidence="2">1.3.1.72</ecNumber>
    </recommendedName>
</protein>
<proteinExistence type="predicted"/>
<keyword evidence="4" id="KW-1133">Transmembrane helix</keyword>
<evidence type="ECO:0000256" key="5">
    <source>
        <dbReference type="ARBA" id="ARBA00023136"/>
    </source>
</evidence>
<name>A0A5N5DCS3_9PEZI</name>
<organism evidence="7 8">
    <name type="scientific">Lasiodiplodia theobromae</name>
    <dbReference type="NCBI Taxonomy" id="45133"/>
    <lineage>
        <taxon>Eukaryota</taxon>
        <taxon>Fungi</taxon>
        <taxon>Dikarya</taxon>
        <taxon>Ascomycota</taxon>
        <taxon>Pezizomycotina</taxon>
        <taxon>Dothideomycetes</taxon>
        <taxon>Dothideomycetes incertae sedis</taxon>
        <taxon>Botryosphaeriales</taxon>
        <taxon>Botryosphaeriaceae</taxon>
        <taxon>Lasiodiplodia</taxon>
    </lineage>
</organism>
<dbReference type="PROSITE" id="PS51387">
    <property type="entry name" value="FAD_PCMH"/>
    <property type="match status" value="1"/>
</dbReference>
<evidence type="ECO:0000313" key="8">
    <source>
        <dbReference type="Proteomes" id="UP000325902"/>
    </source>
</evidence>
<dbReference type="EC" id="1.3.1.72" evidence="2"/>
<dbReference type="GO" id="GO:0005737">
    <property type="term" value="C:cytoplasm"/>
    <property type="evidence" value="ECO:0007669"/>
    <property type="project" value="TreeGrafter"/>
</dbReference>
<dbReference type="GO" id="GO:0016020">
    <property type="term" value="C:membrane"/>
    <property type="evidence" value="ECO:0007669"/>
    <property type="project" value="UniProtKB-SubCell"/>
</dbReference>
<keyword evidence="3" id="KW-0812">Transmembrane</keyword>
<dbReference type="Proteomes" id="UP000325902">
    <property type="component" value="Unassembled WGS sequence"/>
</dbReference>
<dbReference type="InterPro" id="IPR006094">
    <property type="entry name" value="Oxid_FAD_bind_N"/>
</dbReference>